<name>A0A6M3X4X0_9ZZZZ</name>
<protein>
    <submittedName>
        <fullName evidence="1">Uncharacterized protein</fullName>
    </submittedName>
</protein>
<accession>A0A6M3X4X0</accession>
<dbReference type="AlphaFoldDB" id="A0A6M3X4X0"/>
<reference evidence="1" key="1">
    <citation type="submission" date="2020-03" db="EMBL/GenBank/DDBJ databases">
        <title>The deep terrestrial virosphere.</title>
        <authorList>
            <person name="Holmfeldt K."/>
            <person name="Nilsson E."/>
            <person name="Simone D."/>
            <person name="Lopez-Fernandez M."/>
            <person name="Wu X."/>
            <person name="de Brujin I."/>
            <person name="Lundin D."/>
            <person name="Andersson A."/>
            <person name="Bertilsson S."/>
            <person name="Dopson M."/>
        </authorList>
    </citation>
    <scope>NUCLEOTIDE SEQUENCE</scope>
    <source>
        <strain evidence="1">MM171A02419</strain>
    </source>
</reference>
<sequence>MTLENYVKLTRDMEKVLKFKPESFRVETREITDTVTKKPRTVHAATVDVIEEDGAPVTKTYNTLSEKHATQLKTAHDNGTLYRYRVGITVKGEGFAREYQIRFF</sequence>
<dbReference type="EMBL" id="MT143919">
    <property type="protein sequence ID" value="QJH92771.1"/>
    <property type="molecule type" value="Genomic_DNA"/>
</dbReference>
<gene>
    <name evidence="1" type="ORF">MM171A02419_0002</name>
</gene>
<proteinExistence type="predicted"/>
<organism evidence="1">
    <name type="scientific">viral metagenome</name>
    <dbReference type="NCBI Taxonomy" id="1070528"/>
    <lineage>
        <taxon>unclassified sequences</taxon>
        <taxon>metagenomes</taxon>
        <taxon>organismal metagenomes</taxon>
    </lineage>
</organism>
<evidence type="ECO:0000313" key="1">
    <source>
        <dbReference type="EMBL" id="QJH92771.1"/>
    </source>
</evidence>